<dbReference type="KEGG" id="alim:106529651"/>
<dbReference type="CDD" id="cd02649">
    <property type="entry name" value="nuc_hydro_CeIAG"/>
    <property type="match status" value="1"/>
</dbReference>
<dbReference type="Gene3D" id="3.90.245.10">
    <property type="entry name" value="Ribonucleoside hydrolase-like"/>
    <property type="match status" value="1"/>
</dbReference>
<evidence type="ECO:0000313" key="3">
    <source>
        <dbReference type="Proteomes" id="UP000192220"/>
    </source>
</evidence>
<comment type="similarity">
    <text evidence="1">Belongs to the IUNH family.</text>
</comment>
<evidence type="ECO:0000313" key="4">
    <source>
        <dbReference type="RefSeq" id="XP_013880588.1"/>
    </source>
</evidence>
<dbReference type="InterPro" id="IPR001910">
    <property type="entry name" value="Inosine/uridine_hydrolase_dom"/>
</dbReference>
<reference evidence="4 5" key="1">
    <citation type="submission" date="2025-04" db="UniProtKB">
        <authorList>
            <consortium name="RefSeq"/>
        </authorList>
    </citation>
    <scope>IDENTIFICATION</scope>
    <source>
        <strain evidence="4 5">Quisiro</strain>
        <tissue evidence="4 5">Liver</tissue>
    </source>
</reference>
<accession>A0A2I4CKR8</accession>
<keyword evidence="3" id="KW-1185">Reference proteome</keyword>
<dbReference type="RefSeq" id="XP_013880589.1">
    <property type="nucleotide sequence ID" value="XM_014025135.1"/>
</dbReference>
<dbReference type="PANTHER" id="PTHR46190:SF1">
    <property type="entry name" value="SI:CH211-201H21.5"/>
    <property type="match status" value="1"/>
</dbReference>
<dbReference type="InterPro" id="IPR036452">
    <property type="entry name" value="Ribo_hydro-like"/>
</dbReference>
<feature type="domain" description="Inosine/uridine-preferring nucleoside hydrolase" evidence="2">
    <location>
        <begin position="5"/>
        <end position="309"/>
    </location>
</feature>
<name>A0A2I4CKR8_AUSLI</name>
<dbReference type="AlphaFoldDB" id="A0A2I4CKR8"/>
<dbReference type="STRING" id="52670.A0A2I4CKR8"/>
<evidence type="ECO:0000313" key="5">
    <source>
        <dbReference type="RefSeq" id="XP_013880589.1"/>
    </source>
</evidence>
<protein>
    <submittedName>
        <fullName evidence="4 5">Inosine-uridine preferring nucleoside hydrolase-like</fullName>
    </submittedName>
</protein>
<sequence>MKKLLLDVDTGVDDAQAIMIALSSPNVEVLAITCCHGNTPLDNVLKNTLRVLKVCNKLDIPVYKGFSKPLLESKRNAGDYHGMDGLGDVPDPDAPGVELLQKEAAAQAMVKIAKQHPEEVILVATGPLTNLAVAVQLDPSFPKKLKALYIMGGNNDSRGNTTVCGEFNFVADPEAAHIVLDRYNCPTYIATWEFSCRSSLPWSFCDEWLSHKSEKANFMRKITALSMKKARSAEYQKEVIAGGGFNPCDVFALAAAVDDKFIKEKDEVAVTVELDGKHTRGMMVLDYMELLQKQHKVFIMKTVDSERLKKMLIKAIN</sequence>
<gene>
    <name evidence="4 5" type="primary">LOC106529651</name>
</gene>
<evidence type="ECO:0000259" key="2">
    <source>
        <dbReference type="Pfam" id="PF01156"/>
    </source>
</evidence>
<dbReference type="InterPro" id="IPR052775">
    <property type="entry name" value="IUN_hydrolase"/>
</dbReference>
<dbReference type="GO" id="GO:0016799">
    <property type="term" value="F:hydrolase activity, hydrolyzing N-glycosyl compounds"/>
    <property type="evidence" value="ECO:0007669"/>
    <property type="project" value="InterPro"/>
</dbReference>
<dbReference type="RefSeq" id="XP_013880588.1">
    <property type="nucleotide sequence ID" value="XM_014025134.1"/>
</dbReference>
<dbReference type="SUPFAM" id="SSF53590">
    <property type="entry name" value="Nucleoside hydrolase"/>
    <property type="match status" value="1"/>
</dbReference>
<evidence type="ECO:0000256" key="1">
    <source>
        <dbReference type="ARBA" id="ARBA00009176"/>
    </source>
</evidence>
<dbReference type="Pfam" id="PF01156">
    <property type="entry name" value="IU_nuc_hydro"/>
    <property type="match status" value="1"/>
</dbReference>
<dbReference type="Proteomes" id="UP000192220">
    <property type="component" value="Unplaced"/>
</dbReference>
<organism evidence="3 5">
    <name type="scientific">Austrofundulus limnaeus</name>
    <name type="common">Annual killifish</name>
    <dbReference type="NCBI Taxonomy" id="52670"/>
    <lineage>
        <taxon>Eukaryota</taxon>
        <taxon>Metazoa</taxon>
        <taxon>Chordata</taxon>
        <taxon>Craniata</taxon>
        <taxon>Vertebrata</taxon>
        <taxon>Euteleostomi</taxon>
        <taxon>Actinopterygii</taxon>
        <taxon>Neopterygii</taxon>
        <taxon>Teleostei</taxon>
        <taxon>Neoteleostei</taxon>
        <taxon>Acanthomorphata</taxon>
        <taxon>Ovalentaria</taxon>
        <taxon>Atherinomorphae</taxon>
        <taxon>Cyprinodontiformes</taxon>
        <taxon>Rivulidae</taxon>
        <taxon>Austrofundulus</taxon>
    </lineage>
</organism>
<proteinExistence type="inferred from homology"/>
<dbReference type="OrthoDB" id="432381at2759"/>
<dbReference type="GeneID" id="106529651"/>
<dbReference type="PANTHER" id="PTHR46190">
    <property type="entry name" value="SI:CH211-201H21.5-RELATED"/>
    <property type="match status" value="1"/>
</dbReference>